<evidence type="ECO:0000256" key="3">
    <source>
        <dbReference type="ARBA" id="ARBA00022729"/>
    </source>
</evidence>
<accession>A0AB94IZ66</accession>
<evidence type="ECO:0000313" key="5">
    <source>
        <dbReference type="EMBL" id="CBL29039.1"/>
    </source>
</evidence>
<dbReference type="AlphaFoldDB" id="A0AB94IZ66"/>
<dbReference type="Gene3D" id="3.90.76.10">
    <property type="entry name" value="Dipeptide-binding Protein, Domain 1"/>
    <property type="match status" value="1"/>
</dbReference>
<name>A0AB94IZ66_9BACT</name>
<comment type="similarity">
    <text evidence="1">Belongs to the bacterial solute-binding protein 5 family.</text>
</comment>
<evidence type="ECO:0000259" key="4">
    <source>
        <dbReference type="Pfam" id="PF00496"/>
    </source>
</evidence>
<dbReference type="Gene3D" id="3.40.190.10">
    <property type="entry name" value="Periplasmic binding protein-like II"/>
    <property type="match status" value="1"/>
</dbReference>
<dbReference type="EMBL" id="FP929056">
    <property type="protein sequence ID" value="CBL29039.1"/>
    <property type="molecule type" value="Genomic_DNA"/>
</dbReference>
<dbReference type="Gene3D" id="3.10.105.10">
    <property type="entry name" value="Dipeptide-binding Protein, Domain 3"/>
    <property type="match status" value="1"/>
</dbReference>
<dbReference type="PANTHER" id="PTHR30290">
    <property type="entry name" value="PERIPLASMIC BINDING COMPONENT OF ABC TRANSPORTER"/>
    <property type="match status" value="1"/>
</dbReference>
<dbReference type="Proteomes" id="UP000008957">
    <property type="component" value="Chromosome"/>
</dbReference>
<keyword evidence="6" id="KW-1185">Reference proteome</keyword>
<dbReference type="CDD" id="cd00995">
    <property type="entry name" value="PBP2_NikA_DppA_OppA_like"/>
    <property type="match status" value="1"/>
</dbReference>
<evidence type="ECO:0000256" key="1">
    <source>
        <dbReference type="ARBA" id="ARBA00005695"/>
    </source>
</evidence>
<dbReference type="KEGG" id="sbr:SY1_24100"/>
<dbReference type="Pfam" id="PF00496">
    <property type="entry name" value="SBP_bac_5"/>
    <property type="match status" value="1"/>
</dbReference>
<dbReference type="InterPro" id="IPR000914">
    <property type="entry name" value="SBP_5_dom"/>
</dbReference>
<dbReference type="PANTHER" id="PTHR30290:SF9">
    <property type="entry name" value="OLIGOPEPTIDE-BINDING PROTEIN APPA"/>
    <property type="match status" value="1"/>
</dbReference>
<dbReference type="PIRSF" id="PIRSF002741">
    <property type="entry name" value="MppA"/>
    <property type="match status" value="1"/>
</dbReference>
<protein>
    <submittedName>
        <fullName evidence="5">ABC-type dipeptide transport system, periplasmic component</fullName>
    </submittedName>
</protein>
<dbReference type="InterPro" id="IPR030678">
    <property type="entry name" value="Peptide/Ni-bd"/>
</dbReference>
<organism evidence="5 6">
    <name type="scientific">Fretibacterium fastidiosum</name>
    <dbReference type="NCBI Taxonomy" id="651822"/>
    <lineage>
        <taxon>Bacteria</taxon>
        <taxon>Thermotogati</taxon>
        <taxon>Synergistota</taxon>
        <taxon>Synergistia</taxon>
        <taxon>Synergistales</taxon>
        <taxon>Aminobacteriaceae</taxon>
        <taxon>Fretibacterium</taxon>
    </lineage>
</organism>
<dbReference type="GO" id="GO:0042597">
    <property type="term" value="C:periplasmic space"/>
    <property type="evidence" value="ECO:0007669"/>
    <property type="project" value="UniProtKB-ARBA"/>
</dbReference>
<dbReference type="SUPFAM" id="SSF53850">
    <property type="entry name" value="Periplasmic binding protein-like II"/>
    <property type="match status" value="1"/>
</dbReference>
<dbReference type="GO" id="GO:1904680">
    <property type="term" value="F:peptide transmembrane transporter activity"/>
    <property type="evidence" value="ECO:0007669"/>
    <property type="project" value="TreeGrafter"/>
</dbReference>
<dbReference type="GO" id="GO:0015833">
    <property type="term" value="P:peptide transport"/>
    <property type="evidence" value="ECO:0007669"/>
    <property type="project" value="TreeGrafter"/>
</dbReference>
<feature type="domain" description="Solute-binding protein family 5" evidence="4">
    <location>
        <begin position="23"/>
        <end position="365"/>
    </location>
</feature>
<evidence type="ECO:0000313" key="6">
    <source>
        <dbReference type="Proteomes" id="UP000008957"/>
    </source>
</evidence>
<sequence>MGVQMNLLTYNGLTRIDMKTLQPVCDLAQSYTQESDTVWVFKLREGVLFHNGDKMTADDVMATIQYAKKFPNSKNYTASMQKIEAVDPLTVRITTFAPNPNLLNDLAYHFNFILPKSLIDSGNDFNVNPVGTGPYKFTRWNKGNSIAFEAFDEYFDAERRASIKTLRFVMIPEGTTRTMSLESGEVDFVYDIAPNDIARLLATDGIAVANVTSVENFFLHLNCVSTPFKDVNLRKAIAYAINREEIIAGALSGHGTPSYSCVSMGYKESSLENAYSFNLNKAKEYMGAWGGDPASVTLDVICSNETKKAIATIMQDELSQIGIKVTVNEMDAASYQAAMTTLNLTAAIVSWSPSNAMTYIQRFQTSRRDAVPSSFADPKTDEVLSKINVCMDEKKRTAMIHDAIGLINDMCPFVPIYQVDYFRAHNANLKNVVCSATGYVDFSVMSW</sequence>
<dbReference type="GO" id="GO:0043190">
    <property type="term" value="C:ATP-binding cassette (ABC) transporter complex"/>
    <property type="evidence" value="ECO:0007669"/>
    <property type="project" value="InterPro"/>
</dbReference>
<keyword evidence="3" id="KW-0732">Signal</keyword>
<reference evidence="5 6" key="2">
    <citation type="submission" date="2010-03" db="EMBL/GenBank/DDBJ databases">
        <authorList>
            <person name="Pajon A."/>
        </authorList>
    </citation>
    <scope>NUCLEOTIDE SEQUENCE [LARGE SCALE GENOMIC DNA]</scope>
    <source>
        <strain evidence="5 6">SGP1</strain>
    </source>
</reference>
<gene>
    <name evidence="5" type="ORF">SY1_24100</name>
</gene>
<keyword evidence="2" id="KW-0813">Transport</keyword>
<evidence type="ECO:0000256" key="2">
    <source>
        <dbReference type="ARBA" id="ARBA00022448"/>
    </source>
</evidence>
<reference evidence="6" key="1">
    <citation type="submission" date="2010-03" db="EMBL/GenBank/DDBJ databases">
        <title>The genome sequence of Synergistetes sp. SGP1.</title>
        <authorList>
            <consortium name="metaHIT consortium -- http://www.metahit.eu/"/>
            <person name="Pajon A."/>
            <person name="Turner K."/>
            <person name="Parkhill J."/>
            <person name="Wade W."/>
            <person name="Vartoukian S."/>
        </authorList>
    </citation>
    <scope>NUCLEOTIDE SEQUENCE [LARGE SCALE GENOMIC DNA]</scope>
    <source>
        <strain evidence="6">SGP1</strain>
    </source>
</reference>
<proteinExistence type="inferred from homology"/>
<dbReference type="InterPro" id="IPR039424">
    <property type="entry name" value="SBP_5"/>
</dbReference>